<dbReference type="InterPro" id="IPR019365">
    <property type="entry name" value="TVP18/Ca-channel_flower"/>
</dbReference>
<dbReference type="EMBL" id="KV921948">
    <property type="protein sequence ID" value="ORE05286.1"/>
    <property type="molecule type" value="Genomic_DNA"/>
</dbReference>
<dbReference type="Gene3D" id="1.20.5.340">
    <property type="match status" value="1"/>
</dbReference>
<dbReference type="Pfam" id="PF10233">
    <property type="entry name" value="Cg6151-P"/>
    <property type="match status" value="1"/>
</dbReference>
<dbReference type="VEuPathDB" id="FungiDB:BCV72DRAFT_209586"/>
<dbReference type="OrthoDB" id="128924at2759"/>
<keyword evidence="1" id="KW-0175">Coiled coil</keyword>
<keyword evidence="2" id="KW-0812">Transmembrane</keyword>
<feature type="transmembrane region" description="Helical" evidence="2">
    <location>
        <begin position="82"/>
        <end position="105"/>
    </location>
</feature>
<organism evidence="3">
    <name type="scientific">Rhizopus microsporus var. microsporus</name>
    <dbReference type="NCBI Taxonomy" id="86635"/>
    <lineage>
        <taxon>Eukaryota</taxon>
        <taxon>Fungi</taxon>
        <taxon>Fungi incertae sedis</taxon>
        <taxon>Mucoromycota</taxon>
        <taxon>Mucoromycotina</taxon>
        <taxon>Mucoromycetes</taxon>
        <taxon>Mucorales</taxon>
        <taxon>Mucorineae</taxon>
        <taxon>Rhizopodaceae</taxon>
        <taxon>Rhizopus</taxon>
    </lineage>
</organism>
<keyword evidence="2" id="KW-0472">Membrane</keyword>
<dbReference type="Proteomes" id="UP000242414">
    <property type="component" value="Unassembled WGS sequence"/>
</dbReference>
<proteinExistence type="predicted"/>
<feature type="transmembrane region" description="Helical" evidence="2">
    <location>
        <begin position="12"/>
        <end position="33"/>
    </location>
</feature>
<name>A0A1X0QZW4_RHIZD</name>
<sequence length="241" mass="26377">MGAFDEIKSRNFSLYGQWLGIVSIILLIVLGIVGFLNHVIFSIVGFVIAFILVFVEVPLCLKFCPTSPKLFAVVMFLSNLKGTGPLIATGVSLLLAAICYGIAAFTGQAFASSKLLGGTGVDNVKLNILREQAESATAAGDEYASLIKQLEAEDIQKSHEINSLQSKIKSLEDQLEKTENKLQVISLKSQEADIKAESLEKTVGELENQLENAESRYDELQVLNKAIMEEMAEYERQLEVA</sequence>
<evidence type="ECO:0000256" key="1">
    <source>
        <dbReference type="SAM" id="Coils"/>
    </source>
</evidence>
<evidence type="ECO:0008006" key="4">
    <source>
        <dbReference type="Google" id="ProtNLM"/>
    </source>
</evidence>
<feature type="transmembrane region" description="Helical" evidence="2">
    <location>
        <begin position="39"/>
        <end position="61"/>
    </location>
</feature>
<dbReference type="AlphaFoldDB" id="A0A1X0QZW4"/>
<dbReference type="GO" id="GO:0016020">
    <property type="term" value="C:membrane"/>
    <property type="evidence" value="ECO:0007669"/>
    <property type="project" value="InterPro"/>
</dbReference>
<feature type="coiled-coil region" evidence="1">
    <location>
        <begin position="147"/>
        <end position="237"/>
    </location>
</feature>
<accession>A0A1X0QZW4</accession>
<dbReference type="SUPFAM" id="SSF57997">
    <property type="entry name" value="Tropomyosin"/>
    <property type="match status" value="1"/>
</dbReference>
<evidence type="ECO:0000256" key="2">
    <source>
        <dbReference type="SAM" id="Phobius"/>
    </source>
</evidence>
<dbReference type="SMART" id="SM01077">
    <property type="entry name" value="Cg6151-P"/>
    <property type="match status" value="1"/>
</dbReference>
<protein>
    <recommendedName>
        <fullName evidence="4">Golgi apparatus membrane protein TVP18</fullName>
    </recommendedName>
</protein>
<keyword evidence="2" id="KW-1133">Transmembrane helix</keyword>
<evidence type="ECO:0000313" key="3">
    <source>
        <dbReference type="EMBL" id="ORE05286.1"/>
    </source>
</evidence>
<reference evidence="3" key="1">
    <citation type="journal article" date="2016" name="Proc. Natl. Acad. Sci. U.S.A.">
        <title>Lipid metabolic changes in an early divergent fungus govern the establishment of a mutualistic symbiosis with endobacteria.</title>
        <authorList>
            <person name="Lastovetsky O.A."/>
            <person name="Gaspar M.L."/>
            <person name="Mondo S.J."/>
            <person name="LaButti K.M."/>
            <person name="Sandor L."/>
            <person name="Grigoriev I.V."/>
            <person name="Henry S.A."/>
            <person name="Pawlowska T.E."/>
        </authorList>
    </citation>
    <scope>NUCLEOTIDE SEQUENCE [LARGE SCALE GENOMIC DNA]</scope>
    <source>
        <strain evidence="3">ATCC 52814</strain>
    </source>
</reference>
<gene>
    <name evidence="3" type="ORF">BCV72DRAFT_209586</name>
</gene>